<dbReference type="AlphaFoldDB" id="A0AAE0F4B6"/>
<protein>
    <submittedName>
        <fullName evidence="5">Uncharacterized protein</fullName>
    </submittedName>
</protein>
<feature type="transmembrane region" description="Helical" evidence="4">
    <location>
        <begin position="107"/>
        <end position="127"/>
    </location>
</feature>
<keyword evidence="3" id="KW-0934">Plastid</keyword>
<accession>A0AAE0F4B6</accession>
<organism evidence="5 6">
    <name type="scientific">Cymbomonas tetramitiformis</name>
    <dbReference type="NCBI Taxonomy" id="36881"/>
    <lineage>
        <taxon>Eukaryota</taxon>
        <taxon>Viridiplantae</taxon>
        <taxon>Chlorophyta</taxon>
        <taxon>Pyramimonadophyceae</taxon>
        <taxon>Pyramimonadales</taxon>
        <taxon>Pyramimonadaceae</taxon>
        <taxon>Cymbomonas</taxon>
    </lineage>
</organism>
<evidence type="ECO:0000256" key="2">
    <source>
        <dbReference type="ARBA" id="ARBA00022528"/>
    </source>
</evidence>
<sequence length="204" mass="21703">MRTLNGGSQATSVRGLGRALPIRGNTRVSKSTRCEATDSGASTSVPKPWAAEWVPEATFPVVDFLTATDFDYKTSSLYKSYSEYLESATFLDSVGFKSLPETINGRTAMVGFVAAFGAEIFGAGSFYSQLAAGSLPVFVFMALITAASIIPVVKGSNGDYMESLDDTFPKDLLIPEVELFHGRLAMIGITGLILIEGVKGSALF</sequence>
<keyword evidence="4" id="KW-1133">Transmembrane helix</keyword>
<evidence type="ECO:0000256" key="3">
    <source>
        <dbReference type="ARBA" id="ARBA00022640"/>
    </source>
</evidence>
<keyword evidence="4" id="KW-0812">Transmembrane</keyword>
<comment type="subcellular location">
    <subcellularLocation>
        <location evidence="1">Plastid</location>
        <location evidence="1">Chloroplast</location>
    </subcellularLocation>
</comment>
<evidence type="ECO:0000313" key="5">
    <source>
        <dbReference type="EMBL" id="KAK3251288.1"/>
    </source>
</evidence>
<proteinExistence type="predicted"/>
<keyword evidence="2" id="KW-0150">Chloroplast</keyword>
<feature type="transmembrane region" description="Helical" evidence="4">
    <location>
        <begin position="133"/>
        <end position="153"/>
    </location>
</feature>
<gene>
    <name evidence="5" type="ORF">CYMTET_39370</name>
</gene>
<evidence type="ECO:0000256" key="4">
    <source>
        <dbReference type="SAM" id="Phobius"/>
    </source>
</evidence>
<evidence type="ECO:0000313" key="6">
    <source>
        <dbReference type="Proteomes" id="UP001190700"/>
    </source>
</evidence>
<dbReference type="Proteomes" id="UP001190700">
    <property type="component" value="Unassembled WGS sequence"/>
</dbReference>
<dbReference type="Pfam" id="PF00504">
    <property type="entry name" value="Chloroa_b-bind"/>
    <property type="match status" value="1"/>
</dbReference>
<name>A0AAE0F4B6_9CHLO</name>
<dbReference type="GO" id="GO:0009507">
    <property type="term" value="C:chloroplast"/>
    <property type="evidence" value="ECO:0007669"/>
    <property type="project" value="UniProtKB-SubCell"/>
</dbReference>
<reference evidence="5 6" key="1">
    <citation type="journal article" date="2015" name="Genome Biol. Evol.">
        <title>Comparative Genomics of a Bacterivorous Green Alga Reveals Evolutionary Causalities and Consequences of Phago-Mixotrophic Mode of Nutrition.</title>
        <authorList>
            <person name="Burns J.A."/>
            <person name="Paasch A."/>
            <person name="Narechania A."/>
            <person name="Kim E."/>
        </authorList>
    </citation>
    <scope>NUCLEOTIDE SEQUENCE [LARGE SCALE GENOMIC DNA]</scope>
    <source>
        <strain evidence="5 6">PLY_AMNH</strain>
    </source>
</reference>
<dbReference type="InterPro" id="IPR022796">
    <property type="entry name" value="Chloroa_b-bind"/>
</dbReference>
<evidence type="ECO:0000256" key="1">
    <source>
        <dbReference type="ARBA" id="ARBA00004229"/>
    </source>
</evidence>
<comment type="caution">
    <text evidence="5">The sequence shown here is derived from an EMBL/GenBank/DDBJ whole genome shotgun (WGS) entry which is preliminary data.</text>
</comment>
<keyword evidence="6" id="KW-1185">Reference proteome</keyword>
<keyword evidence="4" id="KW-0472">Membrane</keyword>
<dbReference type="EMBL" id="LGRX02026121">
    <property type="protein sequence ID" value="KAK3251288.1"/>
    <property type="molecule type" value="Genomic_DNA"/>
</dbReference>
<dbReference type="SUPFAM" id="SSF103511">
    <property type="entry name" value="Chlorophyll a-b binding protein"/>
    <property type="match status" value="1"/>
</dbReference>
<dbReference type="Gene3D" id="1.10.3460.10">
    <property type="entry name" value="Chlorophyll a/b binding protein domain"/>
    <property type="match status" value="1"/>
</dbReference>